<protein>
    <submittedName>
        <fullName evidence="2">Ferric iron reductase protein FhuF</fullName>
    </submittedName>
</protein>
<evidence type="ECO:0000259" key="1">
    <source>
        <dbReference type="Pfam" id="PF11575"/>
    </source>
</evidence>
<dbReference type="Proteomes" id="UP000294257">
    <property type="component" value="Unassembled WGS sequence"/>
</dbReference>
<dbReference type="Pfam" id="PF11575">
    <property type="entry name" value="FhuF_C"/>
    <property type="match status" value="1"/>
</dbReference>
<dbReference type="InterPro" id="IPR024726">
    <property type="entry name" value="FhuF_C"/>
</dbReference>
<sequence>MVHPSVAAPVTPARRHYIADSLARVDGLQEFLSIHFGLPDGDGWRRCSDMLADPGSFDSWRTSLGERLKAEYGSAPDRTTAGYVMSWYLSVPAYLAGWLFHHERRVPSVRPEHLAFHLDHGQHRPIGVALLAPEFACLPSDPAAGTPNVTVVPDEHALAALLRGRFAAHATRFVDTFGPTVRFGRRTLWGAATDALDTSLWLAGRLAGEVGPAAADASLVLPDAMDPFTSASTLRPNGTPEWTRRRESCCFRYLVAPDSVCGTCPRSCPKG</sequence>
<gene>
    <name evidence="2" type="ORF">EV193_103507</name>
</gene>
<reference evidence="2 3" key="1">
    <citation type="submission" date="2019-02" db="EMBL/GenBank/DDBJ databases">
        <title>Genomic Encyclopedia of Type Strains, Phase IV (KMG-IV): sequencing the most valuable type-strain genomes for metagenomic binning, comparative biology and taxonomic classification.</title>
        <authorList>
            <person name="Goeker M."/>
        </authorList>
    </citation>
    <scope>NUCLEOTIDE SEQUENCE [LARGE SCALE GENOMIC DNA]</scope>
    <source>
        <strain evidence="2 3">DSM 101727</strain>
    </source>
</reference>
<keyword evidence="3" id="KW-1185">Reference proteome</keyword>
<dbReference type="OrthoDB" id="4856898at2"/>
<name>A0A4Q7KWX2_9PSEU</name>
<comment type="caution">
    <text evidence="2">The sequence shown here is derived from an EMBL/GenBank/DDBJ whole genome shotgun (WGS) entry which is preliminary data.</text>
</comment>
<organism evidence="2 3">
    <name type="scientific">Herbihabitans rhizosphaerae</name>
    <dbReference type="NCBI Taxonomy" id="1872711"/>
    <lineage>
        <taxon>Bacteria</taxon>
        <taxon>Bacillati</taxon>
        <taxon>Actinomycetota</taxon>
        <taxon>Actinomycetes</taxon>
        <taxon>Pseudonocardiales</taxon>
        <taxon>Pseudonocardiaceae</taxon>
        <taxon>Herbihabitans</taxon>
    </lineage>
</organism>
<evidence type="ECO:0000313" key="3">
    <source>
        <dbReference type="Proteomes" id="UP000294257"/>
    </source>
</evidence>
<evidence type="ECO:0000313" key="2">
    <source>
        <dbReference type="EMBL" id="RZS41187.1"/>
    </source>
</evidence>
<dbReference type="EMBL" id="SGWQ01000003">
    <property type="protein sequence ID" value="RZS41187.1"/>
    <property type="molecule type" value="Genomic_DNA"/>
</dbReference>
<dbReference type="AlphaFoldDB" id="A0A4Q7KWX2"/>
<proteinExistence type="predicted"/>
<feature type="domain" description="Ferric siderophore reductase C-terminal" evidence="1">
    <location>
        <begin position="246"/>
        <end position="266"/>
    </location>
</feature>
<dbReference type="GO" id="GO:0051537">
    <property type="term" value="F:2 iron, 2 sulfur cluster binding"/>
    <property type="evidence" value="ECO:0007669"/>
    <property type="project" value="InterPro"/>
</dbReference>
<accession>A0A4Q7KWX2</accession>